<dbReference type="CDD" id="cd02440">
    <property type="entry name" value="AdoMet_MTases"/>
    <property type="match status" value="1"/>
</dbReference>
<dbReference type="Gene3D" id="3.40.50.150">
    <property type="entry name" value="Vaccinia Virus protein VP39"/>
    <property type="match status" value="1"/>
</dbReference>
<name>A0A127M7I4_9GAMM</name>
<dbReference type="SUPFAM" id="SSF53335">
    <property type="entry name" value="S-adenosyl-L-methionine-dependent methyltransferases"/>
    <property type="match status" value="1"/>
</dbReference>
<dbReference type="PANTHER" id="PTHR43832">
    <property type="match status" value="1"/>
</dbReference>
<evidence type="ECO:0000313" key="2">
    <source>
        <dbReference type="Proteomes" id="UP000074119"/>
    </source>
</evidence>
<dbReference type="EMBL" id="CP014544">
    <property type="protein sequence ID" value="AMO69180.1"/>
    <property type="molecule type" value="Genomic_DNA"/>
</dbReference>
<dbReference type="FunFam" id="3.40.50.150:FF:000554">
    <property type="entry name" value="Cation-transporting ATPase"/>
    <property type="match status" value="1"/>
</dbReference>
<dbReference type="InterPro" id="IPR029063">
    <property type="entry name" value="SAM-dependent_MTases_sf"/>
</dbReference>
<organism evidence="1 2">
    <name type="scientific">Zhongshania aliphaticivorans</name>
    <dbReference type="NCBI Taxonomy" id="1470434"/>
    <lineage>
        <taxon>Bacteria</taxon>
        <taxon>Pseudomonadati</taxon>
        <taxon>Pseudomonadota</taxon>
        <taxon>Gammaproteobacteria</taxon>
        <taxon>Cellvibrionales</taxon>
        <taxon>Spongiibacteraceae</taxon>
        <taxon>Zhongshania</taxon>
    </lineage>
</organism>
<dbReference type="RefSeq" id="WP_008248640.1">
    <property type="nucleotide sequence ID" value="NZ_CP014544.1"/>
</dbReference>
<dbReference type="KEGG" id="zal:AZF00_13095"/>
<dbReference type="Proteomes" id="UP000074119">
    <property type="component" value="Chromosome"/>
</dbReference>
<accession>A0A127M7I4</accession>
<evidence type="ECO:0000313" key="1">
    <source>
        <dbReference type="EMBL" id="AMO69180.1"/>
    </source>
</evidence>
<protein>
    <submittedName>
        <fullName evidence="1">Cyclopropane-fatty-acyl-phospholipid synthase</fullName>
    </submittedName>
</protein>
<reference evidence="1 2" key="1">
    <citation type="submission" date="2015-12" db="EMBL/GenBank/DDBJ databases">
        <authorList>
            <person name="Shamseldin A."/>
            <person name="Moawad H."/>
            <person name="Abd El-Rahim W.M."/>
            <person name="Sadowsky M.J."/>
        </authorList>
    </citation>
    <scope>NUCLEOTIDE SEQUENCE [LARGE SCALE GENOMIC DNA]</scope>
    <source>
        <strain evidence="1 2">SM2</strain>
    </source>
</reference>
<dbReference type="PANTHER" id="PTHR43832:SF1">
    <property type="entry name" value="S-ADENOSYL-L-METHIONINE-DEPENDENT METHYLTRANSFERASES SUPERFAMILY PROTEIN"/>
    <property type="match status" value="1"/>
</dbReference>
<dbReference type="STRING" id="1470434.AZF00_13095"/>
<sequence>MISPIMLAERGLVPDPLLRRGIRRELADRLVQECSGDLHRNEARRRQFRHELSVSAIAIKTGEANEQHYEVPAALFQLMLGPCLKYSSCWWGENCQSLADAEQAMLAIYAERAQLENGQKILDLGCGWGSFTLWAAARYPQSQITAVSNSSAQRAFIEAQAALRGLNNVKVITCNVGELTLTERFDRVVTIEMLEHVRNYRELLANVSGWLEPNGLMFVHIFCHAYLHYPFDGGWMTDNFFSGGQMPAFDTLMHFSEHMRMVDSWRVNGEHYSKTLEAWLVKLDANKAQALSILKDAPNPKIQFQRWRMFMLACSELFAYRGGQEWFVGHYLLTPGQLAD</sequence>
<dbReference type="AlphaFoldDB" id="A0A127M7I4"/>
<gene>
    <name evidence="1" type="ORF">AZF00_13095</name>
</gene>
<proteinExistence type="predicted"/>
<dbReference type="Pfam" id="PF02353">
    <property type="entry name" value="CMAS"/>
    <property type="match status" value="1"/>
</dbReference>